<dbReference type="SUPFAM" id="SSF49464">
    <property type="entry name" value="Carboxypeptidase regulatory domain-like"/>
    <property type="match status" value="1"/>
</dbReference>
<name>A0A1N6DHQ1_9BACT</name>
<evidence type="ECO:0000313" key="6">
    <source>
        <dbReference type="EMBL" id="SIN70288.1"/>
    </source>
</evidence>
<dbReference type="SUPFAM" id="SSF56935">
    <property type="entry name" value="Porins"/>
    <property type="match status" value="1"/>
</dbReference>
<keyword evidence="2" id="KW-0472">Membrane</keyword>
<dbReference type="InterPro" id="IPR037066">
    <property type="entry name" value="Plug_dom_sf"/>
</dbReference>
<dbReference type="AlphaFoldDB" id="A0A1N6DHQ1"/>
<keyword evidence="3" id="KW-0998">Cell outer membrane</keyword>
<proteinExistence type="predicted"/>
<dbReference type="Proteomes" id="UP000185221">
    <property type="component" value="Unassembled WGS sequence"/>
</dbReference>
<dbReference type="InterPro" id="IPR012910">
    <property type="entry name" value="Plug_dom"/>
</dbReference>
<dbReference type="RefSeq" id="WP_317045223.1">
    <property type="nucleotide sequence ID" value="NZ_FSRC01000001.1"/>
</dbReference>
<organism evidence="6 7">
    <name type="scientific">Algoriphagus halophilus</name>
    <dbReference type="NCBI Taxonomy" id="226505"/>
    <lineage>
        <taxon>Bacteria</taxon>
        <taxon>Pseudomonadati</taxon>
        <taxon>Bacteroidota</taxon>
        <taxon>Cytophagia</taxon>
        <taxon>Cytophagales</taxon>
        <taxon>Cyclobacteriaceae</taxon>
        <taxon>Algoriphagus</taxon>
    </lineage>
</organism>
<reference evidence="7" key="1">
    <citation type="submission" date="2016-11" db="EMBL/GenBank/DDBJ databases">
        <authorList>
            <person name="Varghese N."/>
            <person name="Submissions S."/>
        </authorList>
    </citation>
    <scope>NUCLEOTIDE SEQUENCE [LARGE SCALE GENOMIC DNA]</scope>
    <source>
        <strain evidence="7">DSM 15292</strain>
    </source>
</reference>
<evidence type="ECO:0000313" key="7">
    <source>
        <dbReference type="Proteomes" id="UP000185221"/>
    </source>
</evidence>
<keyword evidence="7" id="KW-1185">Reference proteome</keyword>
<dbReference type="Pfam" id="PF07715">
    <property type="entry name" value="Plug"/>
    <property type="match status" value="1"/>
</dbReference>
<feature type="domain" description="TonB-dependent receptor plug" evidence="4">
    <location>
        <begin position="144"/>
        <end position="221"/>
    </location>
</feature>
<dbReference type="GO" id="GO:0009279">
    <property type="term" value="C:cell outer membrane"/>
    <property type="evidence" value="ECO:0007669"/>
    <property type="project" value="UniProtKB-SubCell"/>
</dbReference>
<dbReference type="Pfam" id="PF13715">
    <property type="entry name" value="CarbopepD_reg_2"/>
    <property type="match status" value="1"/>
</dbReference>
<evidence type="ECO:0000256" key="2">
    <source>
        <dbReference type="ARBA" id="ARBA00023136"/>
    </source>
</evidence>
<dbReference type="STRING" id="226505.SAMN05444394_0925"/>
<dbReference type="Gene3D" id="2.40.170.20">
    <property type="entry name" value="TonB-dependent receptor, beta-barrel domain"/>
    <property type="match status" value="1"/>
</dbReference>
<dbReference type="Pfam" id="PF14905">
    <property type="entry name" value="OMP_b-brl_3"/>
    <property type="match status" value="1"/>
</dbReference>
<evidence type="ECO:0000259" key="4">
    <source>
        <dbReference type="Pfam" id="PF07715"/>
    </source>
</evidence>
<dbReference type="PANTHER" id="PTHR40980">
    <property type="entry name" value="PLUG DOMAIN-CONTAINING PROTEIN"/>
    <property type="match status" value="1"/>
</dbReference>
<dbReference type="InterPro" id="IPR041700">
    <property type="entry name" value="OMP_b-brl_3"/>
</dbReference>
<sequence length="777" mass="87840">MMRVNSYFFLFFILCFACIVHGSFGQDSRVTGVLVDSESKKPLPFVQVALFGSQDSTSPESFGDTDESGRFSLQVNPGEYAFKAFFLGYSDLNIPNVIVSGTEDLGTLELKSENQNLEEVVVETSKMPVRTTMEGLTITPDNNLANTGGTLLDVLRNTPSISVSEDGAISLRGSSGTNILINGRNSSLTQNLDQLPASAVEEIKIINNPNARYDAEAEAGVIDIVLKKGIELGTHGGVEATYGTRNRTNLGARISHRSLKWNTYAGYNYRNWKSIGTRESTRFLFEDDESLIQNTNNTDHDIGHNLNYGADYYFGNNVLSYEGVFQASENWQTNTLFAEQVRGGKEFNYVRRNSENETDDGLDNALIFEHSFKEKGHLLRASASHSYRNQYKTQNIEIFNNSLNPDPGNLTGQERAFTDEVRNISVFQADYIRPFESGKFETGLKSTLRKFDNDYQYLRFQEASQDFVLDPAISNRFIYKDQIHAGYMVYSKTNPKFEYAVGLRGEFTKVDTYLENTNETNKQSYFNLFPSVQALYNLNDQHALKVTYSRRIDRPRAWRLNPFPDITDSLNVRRGNPELDPEMINSFELGHLANFEKSSFTTNLFYRKVNGQIDFITIIEDGISYSQPDNLLSSQSYGVELITTNEITNWYAVNGGLTLFQIAVDGSNIGEEFTNSGFSWNVKLTQDFKLPLGINFQLVGNYESPEIEAQGRDLAQYYFDGSLQKSFLDGKGSLTFSARDIFDTRRFAGNTLTNAFSQEFYSKRETQIYLLSARFNF</sequence>
<dbReference type="EMBL" id="FSRC01000001">
    <property type="protein sequence ID" value="SIN70288.1"/>
    <property type="molecule type" value="Genomic_DNA"/>
</dbReference>
<dbReference type="InterPro" id="IPR036942">
    <property type="entry name" value="Beta-barrel_TonB_sf"/>
</dbReference>
<dbReference type="PANTHER" id="PTHR40980:SF4">
    <property type="entry name" value="TONB-DEPENDENT RECEPTOR-LIKE BETA-BARREL DOMAIN-CONTAINING PROTEIN"/>
    <property type="match status" value="1"/>
</dbReference>
<keyword evidence="6" id="KW-0675">Receptor</keyword>
<feature type="domain" description="Outer membrane protein beta-barrel" evidence="5">
    <location>
        <begin position="370"/>
        <end position="774"/>
    </location>
</feature>
<dbReference type="Gene3D" id="2.60.40.1120">
    <property type="entry name" value="Carboxypeptidase-like, regulatory domain"/>
    <property type="match status" value="1"/>
</dbReference>
<accession>A0A1N6DHQ1</accession>
<dbReference type="Gene3D" id="2.170.130.10">
    <property type="entry name" value="TonB-dependent receptor, plug domain"/>
    <property type="match status" value="1"/>
</dbReference>
<protein>
    <submittedName>
        <fullName evidence="6">Outer membrane receptor proteins, mostly Fe transport</fullName>
    </submittedName>
</protein>
<evidence type="ECO:0000256" key="1">
    <source>
        <dbReference type="ARBA" id="ARBA00004442"/>
    </source>
</evidence>
<gene>
    <name evidence="6" type="ORF">SAMN05444394_0925</name>
</gene>
<evidence type="ECO:0000259" key="5">
    <source>
        <dbReference type="Pfam" id="PF14905"/>
    </source>
</evidence>
<dbReference type="InterPro" id="IPR008969">
    <property type="entry name" value="CarboxyPept-like_regulatory"/>
</dbReference>
<evidence type="ECO:0000256" key="3">
    <source>
        <dbReference type="ARBA" id="ARBA00023237"/>
    </source>
</evidence>
<comment type="subcellular location">
    <subcellularLocation>
        <location evidence="1">Cell outer membrane</location>
    </subcellularLocation>
</comment>